<feature type="non-terminal residue" evidence="2">
    <location>
        <position position="58"/>
    </location>
</feature>
<dbReference type="EMBL" id="JAMKFB020000013">
    <property type="protein sequence ID" value="KAL0177421.1"/>
    <property type="molecule type" value="Genomic_DNA"/>
</dbReference>
<comment type="caution">
    <text evidence="2">The sequence shown here is derived from an EMBL/GenBank/DDBJ whole genome shotgun (WGS) entry which is preliminary data.</text>
</comment>
<protein>
    <submittedName>
        <fullName evidence="2">Uncharacterized protein</fullName>
    </submittedName>
</protein>
<accession>A0ABD0PXU1</accession>
<organism evidence="2 3">
    <name type="scientific">Cirrhinus mrigala</name>
    <name type="common">Mrigala</name>
    <dbReference type="NCBI Taxonomy" id="683832"/>
    <lineage>
        <taxon>Eukaryota</taxon>
        <taxon>Metazoa</taxon>
        <taxon>Chordata</taxon>
        <taxon>Craniata</taxon>
        <taxon>Vertebrata</taxon>
        <taxon>Euteleostomi</taxon>
        <taxon>Actinopterygii</taxon>
        <taxon>Neopterygii</taxon>
        <taxon>Teleostei</taxon>
        <taxon>Ostariophysi</taxon>
        <taxon>Cypriniformes</taxon>
        <taxon>Cyprinidae</taxon>
        <taxon>Labeoninae</taxon>
        <taxon>Labeonini</taxon>
        <taxon>Cirrhinus</taxon>
    </lineage>
</organism>
<dbReference type="AlphaFoldDB" id="A0ABD0PXU1"/>
<dbReference type="Proteomes" id="UP001529510">
    <property type="component" value="Unassembled WGS sequence"/>
</dbReference>
<reference evidence="2 3" key="1">
    <citation type="submission" date="2024-05" db="EMBL/GenBank/DDBJ databases">
        <title>Genome sequencing and assembly of Indian major carp, Cirrhinus mrigala (Hamilton, 1822).</title>
        <authorList>
            <person name="Mohindra V."/>
            <person name="Chowdhury L.M."/>
            <person name="Lal K."/>
            <person name="Jena J.K."/>
        </authorList>
    </citation>
    <scope>NUCLEOTIDE SEQUENCE [LARGE SCALE GENOMIC DNA]</scope>
    <source>
        <strain evidence="2">CM1030</strain>
        <tissue evidence="2">Blood</tissue>
    </source>
</reference>
<proteinExistence type="predicted"/>
<evidence type="ECO:0000313" key="3">
    <source>
        <dbReference type="Proteomes" id="UP001529510"/>
    </source>
</evidence>
<sequence>VACSSPRLPALPVLPQSPGPPPHGPGPLSLGLSCPHSTTLFDCLVFGSFCPPKFCPPE</sequence>
<evidence type="ECO:0000256" key="1">
    <source>
        <dbReference type="SAM" id="MobiDB-lite"/>
    </source>
</evidence>
<feature type="region of interest" description="Disordered" evidence="1">
    <location>
        <begin position="1"/>
        <end position="28"/>
    </location>
</feature>
<evidence type="ECO:0000313" key="2">
    <source>
        <dbReference type="EMBL" id="KAL0177421.1"/>
    </source>
</evidence>
<keyword evidence="3" id="KW-1185">Reference proteome</keyword>
<feature type="non-terminal residue" evidence="2">
    <location>
        <position position="1"/>
    </location>
</feature>
<name>A0ABD0PXU1_CIRMR</name>
<gene>
    <name evidence="2" type="ORF">M9458_026315</name>
</gene>
<feature type="compositionally biased region" description="Pro residues" evidence="1">
    <location>
        <begin position="15"/>
        <end position="25"/>
    </location>
</feature>